<feature type="compositionally biased region" description="Polar residues" evidence="4">
    <location>
        <begin position="864"/>
        <end position="873"/>
    </location>
</feature>
<evidence type="ECO:0000259" key="5">
    <source>
        <dbReference type="PROSITE" id="PS50271"/>
    </source>
</evidence>
<dbReference type="InterPro" id="IPR000286">
    <property type="entry name" value="HDACs"/>
</dbReference>
<comment type="similarity">
    <text evidence="1">Belongs to the histone deacetylase family. HD type 2 subfamily.</text>
</comment>
<dbReference type="PANTHER" id="PTHR10625">
    <property type="entry name" value="HISTONE DEACETYLASE HDAC1-RELATED"/>
    <property type="match status" value="1"/>
</dbReference>
<dbReference type="Gene3D" id="3.30.40.10">
    <property type="entry name" value="Zinc/RING finger domain, C3HC4 (zinc finger)"/>
    <property type="match status" value="1"/>
</dbReference>
<feature type="compositionally biased region" description="Low complexity" evidence="4">
    <location>
        <begin position="874"/>
        <end position="888"/>
    </location>
</feature>
<dbReference type="EMBL" id="AP028911">
    <property type="protein sequence ID" value="BES91670.1"/>
    <property type="molecule type" value="Genomic_DNA"/>
</dbReference>
<gene>
    <name evidence="6" type="ORF">NTJ_04478</name>
</gene>
<dbReference type="InterPro" id="IPR037138">
    <property type="entry name" value="His_deacetylse_dom_sf"/>
</dbReference>
<keyword evidence="3" id="KW-0863">Zinc-finger</keyword>
<dbReference type="CDD" id="cd10002">
    <property type="entry name" value="HDAC10_HDAC6-dom1"/>
    <property type="match status" value="1"/>
</dbReference>
<dbReference type="InterPro" id="IPR023801">
    <property type="entry name" value="His_deacetylse_dom"/>
</dbReference>
<dbReference type="SMART" id="SM00290">
    <property type="entry name" value="ZnF_UBP"/>
    <property type="match status" value="1"/>
</dbReference>
<organism evidence="6 7">
    <name type="scientific">Nesidiocoris tenuis</name>
    <dbReference type="NCBI Taxonomy" id="355587"/>
    <lineage>
        <taxon>Eukaryota</taxon>
        <taxon>Metazoa</taxon>
        <taxon>Ecdysozoa</taxon>
        <taxon>Arthropoda</taxon>
        <taxon>Hexapoda</taxon>
        <taxon>Insecta</taxon>
        <taxon>Pterygota</taxon>
        <taxon>Neoptera</taxon>
        <taxon>Paraneoptera</taxon>
        <taxon>Hemiptera</taxon>
        <taxon>Heteroptera</taxon>
        <taxon>Panheteroptera</taxon>
        <taxon>Cimicomorpha</taxon>
        <taxon>Miridae</taxon>
        <taxon>Dicyphina</taxon>
        <taxon>Nesidiocoris</taxon>
    </lineage>
</organism>
<feature type="compositionally biased region" description="Polar residues" evidence="4">
    <location>
        <begin position="941"/>
        <end position="952"/>
    </location>
</feature>
<evidence type="ECO:0000256" key="1">
    <source>
        <dbReference type="ARBA" id="ARBA00007738"/>
    </source>
</evidence>
<dbReference type="SUPFAM" id="SSF52768">
    <property type="entry name" value="Arginase/deacetylase"/>
    <property type="match status" value="2"/>
</dbReference>
<evidence type="ECO:0000313" key="6">
    <source>
        <dbReference type="EMBL" id="BES91670.1"/>
    </source>
</evidence>
<dbReference type="InterPro" id="IPR023696">
    <property type="entry name" value="Ureohydrolase_dom_sf"/>
</dbReference>
<dbReference type="InterPro" id="IPR001607">
    <property type="entry name" value="Znf_UBP"/>
</dbReference>
<dbReference type="Pfam" id="PF00850">
    <property type="entry name" value="Hist_deacetyl"/>
    <property type="match status" value="2"/>
</dbReference>
<protein>
    <submittedName>
        <fullName evidence="6">Histone deacetylase</fullName>
    </submittedName>
</protein>
<evidence type="ECO:0000256" key="4">
    <source>
        <dbReference type="SAM" id="MobiDB-lite"/>
    </source>
</evidence>
<keyword evidence="3" id="KW-0479">Metal-binding</keyword>
<evidence type="ECO:0000313" key="7">
    <source>
        <dbReference type="Proteomes" id="UP001307889"/>
    </source>
</evidence>
<dbReference type="SUPFAM" id="SSF57850">
    <property type="entry name" value="RING/U-box"/>
    <property type="match status" value="1"/>
</dbReference>
<proteinExistence type="inferred from homology"/>
<dbReference type="PROSITE" id="PS50271">
    <property type="entry name" value="ZF_UBP"/>
    <property type="match status" value="1"/>
</dbReference>
<dbReference type="Proteomes" id="UP001307889">
    <property type="component" value="Chromosome 3"/>
</dbReference>
<feature type="region of interest" description="Disordered" evidence="4">
    <location>
        <begin position="1"/>
        <end position="27"/>
    </location>
</feature>
<dbReference type="PRINTS" id="PR01270">
    <property type="entry name" value="HDASUPER"/>
</dbReference>
<evidence type="ECO:0000256" key="2">
    <source>
        <dbReference type="ARBA" id="ARBA00048287"/>
    </source>
</evidence>
<reference evidence="6 7" key="1">
    <citation type="submission" date="2023-09" db="EMBL/GenBank/DDBJ databases">
        <title>Nesidiocoris tenuis whole genome shotgun sequence.</title>
        <authorList>
            <person name="Shibata T."/>
            <person name="Shimoda M."/>
            <person name="Kobayashi T."/>
            <person name="Uehara T."/>
        </authorList>
    </citation>
    <scope>NUCLEOTIDE SEQUENCE [LARGE SCALE GENOMIC DNA]</scope>
    <source>
        <strain evidence="6 7">Japan</strain>
    </source>
</reference>
<feature type="region of interest" description="Disordered" evidence="4">
    <location>
        <begin position="864"/>
        <end position="893"/>
    </location>
</feature>
<dbReference type="Pfam" id="PF02148">
    <property type="entry name" value="zf-UBP"/>
    <property type="match status" value="1"/>
</dbReference>
<feature type="domain" description="UBP-type" evidence="5">
    <location>
        <begin position="981"/>
        <end position="1081"/>
    </location>
</feature>
<evidence type="ECO:0000256" key="3">
    <source>
        <dbReference type="PROSITE-ProRule" id="PRU00502"/>
    </source>
</evidence>
<keyword evidence="3" id="KW-0862">Zinc</keyword>
<comment type="catalytic activity">
    <reaction evidence="2">
        <text>N(6)-acetyl-L-lysyl-[histone] + H2O = L-lysyl-[histone] + acetate</text>
        <dbReference type="Rhea" id="RHEA:58196"/>
        <dbReference type="Rhea" id="RHEA-COMP:9845"/>
        <dbReference type="Rhea" id="RHEA-COMP:11338"/>
        <dbReference type="ChEBI" id="CHEBI:15377"/>
        <dbReference type="ChEBI" id="CHEBI:29969"/>
        <dbReference type="ChEBI" id="CHEBI:30089"/>
        <dbReference type="ChEBI" id="CHEBI:61930"/>
        <dbReference type="EC" id="3.5.1.98"/>
    </reaction>
</comment>
<dbReference type="PANTHER" id="PTHR10625:SF38">
    <property type="entry name" value="HISTONE DEACETYLASE 6, ISOFORM G"/>
    <property type="match status" value="1"/>
</dbReference>
<keyword evidence="7" id="KW-1185">Reference proteome</keyword>
<feature type="region of interest" description="Disordered" evidence="4">
    <location>
        <begin position="913"/>
        <end position="952"/>
    </location>
</feature>
<name>A0ABN7AHD5_9HEMI</name>
<sequence length="1089" mass="120911">MEGRGQKSGEGPVRRSSRIQSQARPNPGLLAAKKSAMQKMGNKKQSATFAFVTDIYQTAREAKTMVQLPTGVVFDEKMLEHECLWDRAYPECPERLSAVIDRCTSLGLINRCQRIEAAPASEAQLTTMHKKEHIELLKSLNGVTADDYLEELSSRYDAIYFHPSTWECALLAAGSAIKLVDEICDQKIQNGMALIRPPGHHAMRGEYCGYCFFNNVALAANHALSKGLSRILIVDWDVHHGQATQQMFYDDPRVVYFSFHRYEHGTFWPNLRESDFDYIGEGAGRGFNFNIPLNQTGMSDADYIAVFNSILLQMAYEFDPELILISAGYDAALGCPEGMMELSPAVYAHFVTSLMSLANGKVAVLLEGGYCIKSLAEGAAMTLRALLGDPCPSIGSIGPPCDSMVETILNVIYAHRHYWKCFSNYLKEYSLSEAPCENEIRHLPVIRYNYSEPIPEKYETRNCYPVQSLEFKRQIAARLDGLISGAKLLNQPHKVCFVYDTRMMEHKNYEDRDHIEKPARISSIYKMHEEFGLLKRLFILQGRLATDEELLAAHSKDHLRNVKQFKEMTPKDLIKSKEAFHSVYFHQESYPAARLAAGCLLQVVDSVLSGNSSSGVAVVRPPGHHADIDDPCGFCIFNSVSVAALYAIETYGLQRILIVDWDVHHGNGTQEIFLEDPRVLYVSVHRFDNGEFFPNTGDGAALHVGRLRGEGFNINIPWNKSNMGDGDYVAAFHRVILPVAYQFNPELVLVSAGFDAAAGDPLGGCKVTPEAFGHFTNWLKPLANGKIILSLEGGYNINSISYSMTMCTKALLGDPIPSLGPGLVPCDSAVESINETISHHSQYWTTLCIKQSIPVEDVIATVKTTQPRLDNSQDSNLDGANNNNSNDGPKNVHTLISEGQQLMRGLSISEARAADQREDANEQLSRSVDEGGGGPPPIAVPSTSSVNLQSSADKPPSLTDFLCDNIQALVNEEMFAVVPLKSCPHLPQIRPIPDSGIDVKASCEVCSTPNENWTCLTCYTTQCGRYVNEHMLHHHLETEHPLTLSFSDLSVWCYPCQAYVDNQSLYNAKNAAHISKFGSQLTWSYQQRE</sequence>
<dbReference type="InterPro" id="IPR013083">
    <property type="entry name" value="Znf_RING/FYVE/PHD"/>
</dbReference>
<accession>A0ABN7AHD5</accession>
<dbReference type="Gene3D" id="3.40.800.20">
    <property type="entry name" value="Histone deacetylase domain"/>
    <property type="match status" value="2"/>
</dbReference>